<dbReference type="AlphaFoldDB" id="S8EG87"/>
<evidence type="ECO:0000313" key="2">
    <source>
        <dbReference type="EMBL" id="EPT03308.1"/>
    </source>
</evidence>
<evidence type="ECO:0000256" key="1">
    <source>
        <dbReference type="SAM" id="MobiDB-lite"/>
    </source>
</evidence>
<feature type="region of interest" description="Disordered" evidence="1">
    <location>
        <begin position="116"/>
        <end position="136"/>
    </location>
</feature>
<dbReference type="EMBL" id="KE504130">
    <property type="protein sequence ID" value="EPT03308.1"/>
    <property type="molecule type" value="Genomic_DNA"/>
</dbReference>
<evidence type="ECO:0000313" key="3">
    <source>
        <dbReference type="Proteomes" id="UP000015241"/>
    </source>
</evidence>
<dbReference type="Proteomes" id="UP000015241">
    <property type="component" value="Unassembled WGS sequence"/>
</dbReference>
<organism evidence="2 3">
    <name type="scientific">Fomitopsis schrenkii</name>
    <name type="common">Brown rot fungus</name>
    <dbReference type="NCBI Taxonomy" id="2126942"/>
    <lineage>
        <taxon>Eukaryota</taxon>
        <taxon>Fungi</taxon>
        <taxon>Dikarya</taxon>
        <taxon>Basidiomycota</taxon>
        <taxon>Agaricomycotina</taxon>
        <taxon>Agaricomycetes</taxon>
        <taxon>Polyporales</taxon>
        <taxon>Fomitopsis</taxon>
    </lineage>
</organism>
<name>S8EG87_FOMSC</name>
<protein>
    <submittedName>
        <fullName evidence="2">Uncharacterized protein</fullName>
    </submittedName>
</protein>
<keyword evidence="3" id="KW-1185">Reference proteome</keyword>
<accession>S8EG87</accession>
<gene>
    <name evidence="2" type="ORF">FOMPIDRAFT_1046863</name>
</gene>
<reference evidence="2 3" key="1">
    <citation type="journal article" date="2012" name="Science">
        <title>The Paleozoic origin of enzymatic lignin decomposition reconstructed from 31 fungal genomes.</title>
        <authorList>
            <person name="Floudas D."/>
            <person name="Binder M."/>
            <person name="Riley R."/>
            <person name="Barry K."/>
            <person name="Blanchette R.A."/>
            <person name="Henrissat B."/>
            <person name="Martinez A.T."/>
            <person name="Otillar R."/>
            <person name="Spatafora J.W."/>
            <person name="Yadav J.S."/>
            <person name="Aerts A."/>
            <person name="Benoit I."/>
            <person name="Boyd A."/>
            <person name="Carlson A."/>
            <person name="Copeland A."/>
            <person name="Coutinho P.M."/>
            <person name="de Vries R.P."/>
            <person name="Ferreira P."/>
            <person name="Findley K."/>
            <person name="Foster B."/>
            <person name="Gaskell J."/>
            <person name="Glotzer D."/>
            <person name="Gorecki P."/>
            <person name="Heitman J."/>
            <person name="Hesse C."/>
            <person name="Hori C."/>
            <person name="Igarashi K."/>
            <person name="Jurgens J.A."/>
            <person name="Kallen N."/>
            <person name="Kersten P."/>
            <person name="Kohler A."/>
            <person name="Kuees U."/>
            <person name="Kumar T.K.A."/>
            <person name="Kuo A."/>
            <person name="LaButti K."/>
            <person name="Larrondo L.F."/>
            <person name="Lindquist E."/>
            <person name="Ling A."/>
            <person name="Lombard V."/>
            <person name="Lucas S."/>
            <person name="Lundell T."/>
            <person name="Martin R."/>
            <person name="McLaughlin D.J."/>
            <person name="Morgenstern I."/>
            <person name="Morin E."/>
            <person name="Murat C."/>
            <person name="Nagy L.G."/>
            <person name="Nolan M."/>
            <person name="Ohm R.A."/>
            <person name="Patyshakuliyeva A."/>
            <person name="Rokas A."/>
            <person name="Ruiz-Duenas F.J."/>
            <person name="Sabat G."/>
            <person name="Salamov A."/>
            <person name="Samejima M."/>
            <person name="Schmutz J."/>
            <person name="Slot J.C."/>
            <person name="St John F."/>
            <person name="Stenlid J."/>
            <person name="Sun H."/>
            <person name="Sun S."/>
            <person name="Syed K."/>
            <person name="Tsang A."/>
            <person name="Wiebenga A."/>
            <person name="Young D."/>
            <person name="Pisabarro A."/>
            <person name="Eastwood D.C."/>
            <person name="Martin F."/>
            <person name="Cullen D."/>
            <person name="Grigoriev I.V."/>
            <person name="Hibbett D.S."/>
        </authorList>
    </citation>
    <scope>NUCLEOTIDE SEQUENCE</scope>
    <source>
        <strain evidence="3">FP-58527</strain>
    </source>
</reference>
<proteinExistence type="predicted"/>
<dbReference type="InParanoid" id="S8EG87"/>
<sequence length="163" mass="18064">MAYYQNDYSSTRNPWEQFLDVDTPFFTNLQEPAAASQSSAIDSYDKATPIAGDATSPTRAPGELSYEFLWLDPSTAAEEEPFPAYSWEMSMLDSEGLSMRSETATASLKRKRSALDDNLGGGVATEEEAFRPSKVARSGEVAARALKLETWNDRESCMIHTQQ</sequence>
<dbReference type="HOGENOM" id="CLU_1627082_0_0_1"/>